<keyword evidence="4" id="KW-0547">Nucleotide-binding</keyword>
<dbReference type="GO" id="GO:0015697">
    <property type="term" value="P:quaternary ammonium group transport"/>
    <property type="evidence" value="ECO:0007669"/>
    <property type="project" value="UniProtKB-ARBA"/>
</dbReference>
<evidence type="ECO:0000256" key="2">
    <source>
        <dbReference type="ARBA" id="ARBA00022475"/>
    </source>
</evidence>
<dbReference type="AlphaFoldDB" id="A0A0U3JC06"/>
<dbReference type="InterPro" id="IPR015853">
    <property type="entry name" value="ABC_transpr_FbpC"/>
</dbReference>
<dbReference type="CDD" id="cd03259">
    <property type="entry name" value="ABC_Carb_Solutes_like"/>
    <property type="match status" value="1"/>
</dbReference>
<dbReference type="EMBL" id="KT944271">
    <property type="protein sequence ID" value="ALV86636.1"/>
    <property type="molecule type" value="Genomic_DNA"/>
</dbReference>
<reference evidence="10" key="1">
    <citation type="submission" date="2015-10" db="EMBL/GenBank/DDBJ databases">
        <title>Biosynthesis of SCL-MCL polyhydroxyalkanoates by metagenomic clones in Pseudomonas putida.</title>
        <authorList>
            <person name="Cheng J."/>
            <person name="Charles T.C."/>
        </authorList>
    </citation>
    <scope>NUCLEOTIDE SEQUENCE</scope>
</reference>
<evidence type="ECO:0000259" key="9">
    <source>
        <dbReference type="PROSITE" id="PS50893"/>
    </source>
</evidence>
<dbReference type="PROSITE" id="PS50893">
    <property type="entry name" value="ABC_TRANSPORTER_2"/>
    <property type="match status" value="1"/>
</dbReference>
<sequence length="346" mass="36912">MELLLDGLSAGYGDRTVVHGVSLRIAPGTIGCLLGPSGCGKTTVLRVIAGFEPVSTGRVTGDGLELTGSAGIVIPPERRGIGMVFQDLALMPHLSVAGNVAFGLHRQSRAERAARVAELLELVGLSASAQAFPHQLSGGQQQRVALARALAPRPRLVLLDEPFSSLDVELRERLSQDVRAILLHEKTTALLVTHSQFEAFAMADVIGVMNQGRLHQWDSAYNLYHRPVDRFVADFVGEGRLLPAMRRADGSVETTLGVLPARNGASGTTAGPVDVLLRPDDVVHDDASPVGAVVSARAFRGAEFLYTLRLDSGHELLSLVPSHHDHAVGTRIGIRLDVEHLIAFGI</sequence>
<protein>
    <submittedName>
        <fullName evidence="10">Putative transport system ATP-binding protein</fullName>
    </submittedName>
</protein>
<dbReference type="InterPro" id="IPR027417">
    <property type="entry name" value="P-loop_NTPase"/>
</dbReference>
<dbReference type="InterPro" id="IPR008995">
    <property type="entry name" value="Mo/tungstate-bd_C_term_dom"/>
</dbReference>
<accession>A0A0U3JC06</accession>
<dbReference type="GO" id="GO:0015408">
    <property type="term" value="F:ABC-type ferric iron transporter activity"/>
    <property type="evidence" value="ECO:0007669"/>
    <property type="project" value="InterPro"/>
</dbReference>
<dbReference type="SMART" id="SM00382">
    <property type="entry name" value="AAA"/>
    <property type="match status" value="1"/>
</dbReference>
<keyword evidence="6" id="KW-0408">Iron</keyword>
<dbReference type="SUPFAM" id="SSF52540">
    <property type="entry name" value="P-loop containing nucleoside triphosphate hydrolases"/>
    <property type="match status" value="1"/>
</dbReference>
<evidence type="ECO:0000256" key="7">
    <source>
        <dbReference type="ARBA" id="ARBA00023065"/>
    </source>
</evidence>
<dbReference type="InterPro" id="IPR017871">
    <property type="entry name" value="ABC_transporter-like_CS"/>
</dbReference>
<organism evidence="10">
    <name type="scientific">uncultured bacterium 50</name>
    <dbReference type="NCBI Taxonomy" id="1748278"/>
    <lineage>
        <taxon>Bacteria</taxon>
        <taxon>environmental samples</taxon>
    </lineage>
</organism>
<keyword evidence="8" id="KW-0472">Membrane</keyword>
<evidence type="ECO:0000256" key="5">
    <source>
        <dbReference type="ARBA" id="ARBA00022840"/>
    </source>
</evidence>
<dbReference type="Pfam" id="PF00005">
    <property type="entry name" value="ABC_tran"/>
    <property type="match status" value="1"/>
</dbReference>
<keyword evidence="1" id="KW-0813">Transport</keyword>
<dbReference type="SUPFAM" id="SSF50331">
    <property type="entry name" value="MOP-like"/>
    <property type="match status" value="1"/>
</dbReference>
<dbReference type="GO" id="GO:0005524">
    <property type="term" value="F:ATP binding"/>
    <property type="evidence" value="ECO:0007669"/>
    <property type="project" value="UniProtKB-KW"/>
</dbReference>
<dbReference type="InterPro" id="IPR013611">
    <property type="entry name" value="Transp-assoc_OB_typ2"/>
</dbReference>
<name>A0A0U3JC06_9BACT</name>
<dbReference type="PANTHER" id="PTHR42781">
    <property type="entry name" value="SPERMIDINE/PUTRESCINE IMPORT ATP-BINDING PROTEIN POTA"/>
    <property type="match status" value="1"/>
</dbReference>
<evidence type="ECO:0000256" key="1">
    <source>
        <dbReference type="ARBA" id="ARBA00022448"/>
    </source>
</evidence>
<evidence type="ECO:0000256" key="6">
    <source>
        <dbReference type="ARBA" id="ARBA00023004"/>
    </source>
</evidence>
<dbReference type="InterPro" id="IPR003593">
    <property type="entry name" value="AAA+_ATPase"/>
</dbReference>
<evidence type="ECO:0000256" key="4">
    <source>
        <dbReference type="ARBA" id="ARBA00022741"/>
    </source>
</evidence>
<dbReference type="Gene3D" id="3.40.50.300">
    <property type="entry name" value="P-loop containing nucleotide triphosphate hydrolases"/>
    <property type="match status" value="1"/>
</dbReference>
<dbReference type="GO" id="GO:0043190">
    <property type="term" value="C:ATP-binding cassette (ABC) transporter complex"/>
    <property type="evidence" value="ECO:0007669"/>
    <property type="project" value="InterPro"/>
</dbReference>
<evidence type="ECO:0000256" key="3">
    <source>
        <dbReference type="ARBA" id="ARBA00022496"/>
    </source>
</evidence>
<evidence type="ECO:0000313" key="10">
    <source>
        <dbReference type="EMBL" id="ALV86636.1"/>
    </source>
</evidence>
<evidence type="ECO:0000256" key="8">
    <source>
        <dbReference type="ARBA" id="ARBA00023136"/>
    </source>
</evidence>
<dbReference type="GO" id="GO:0016887">
    <property type="term" value="F:ATP hydrolysis activity"/>
    <property type="evidence" value="ECO:0007669"/>
    <property type="project" value="InterPro"/>
</dbReference>
<keyword evidence="7" id="KW-0406">Ion transport</keyword>
<dbReference type="InterPro" id="IPR050093">
    <property type="entry name" value="ABC_SmlMolc_Importer"/>
</dbReference>
<dbReference type="InterPro" id="IPR003439">
    <property type="entry name" value="ABC_transporter-like_ATP-bd"/>
</dbReference>
<keyword evidence="3" id="KW-0410">Iron transport</keyword>
<dbReference type="Pfam" id="PF08402">
    <property type="entry name" value="TOBE_2"/>
    <property type="match status" value="1"/>
</dbReference>
<keyword evidence="5 10" id="KW-0067">ATP-binding</keyword>
<dbReference type="FunFam" id="3.40.50.300:FF:000425">
    <property type="entry name" value="Probable ABC transporter, ATP-binding subunit"/>
    <property type="match status" value="1"/>
</dbReference>
<dbReference type="PANTHER" id="PTHR42781:SF4">
    <property type="entry name" value="SPERMIDINE_PUTRESCINE IMPORT ATP-BINDING PROTEIN POTA"/>
    <property type="match status" value="1"/>
</dbReference>
<keyword evidence="2" id="KW-1003">Cell membrane</keyword>
<proteinExistence type="predicted"/>
<feature type="domain" description="ABC transporter" evidence="9">
    <location>
        <begin position="3"/>
        <end position="236"/>
    </location>
</feature>
<dbReference type="PROSITE" id="PS00211">
    <property type="entry name" value="ABC_TRANSPORTER_1"/>
    <property type="match status" value="1"/>
</dbReference>